<keyword evidence="2" id="KW-1185">Reference proteome</keyword>
<name>A0ABT5YVS5_9ACTN</name>
<accession>A0ABT5YVS5</accession>
<comment type="caution">
    <text evidence="1">The sequence shown here is derived from an EMBL/GenBank/DDBJ whole genome shotgun (WGS) entry which is preliminary data.</text>
</comment>
<evidence type="ECO:0000313" key="1">
    <source>
        <dbReference type="EMBL" id="MDF2255534.1"/>
    </source>
</evidence>
<organism evidence="1 2">
    <name type="scientific">Streptantibioticus ferralitis</name>
    <dbReference type="NCBI Taxonomy" id="236510"/>
    <lineage>
        <taxon>Bacteria</taxon>
        <taxon>Bacillati</taxon>
        <taxon>Actinomycetota</taxon>
        <taxon>Actinomycetes</taxon>
        <taxon>Kitasatosporales</taxon>
        <taxon>Streptomycetaceae</taxon>
        <taxon>Streptantibioticus</taxon>
    </lineage>
</organism>
<evidence type="ECO:0000313" key="2">
    <source>
        <dbReference type="Proteomes" id="UP001220022"/>
    </source>
</evidence>
<dbReference type="EMBL" id="JARHTQ010000004">
    <property type="protein sequence ID" value="MDF2255534.1"/>
    <property type="molecule type" value="Genomic_DNA"/>
</dbReference>
<dbReference type="Proteomes" id="UP001220022">
    <property type="component" value="Unassembled WGS sequence"/>
</dbReference>
<reference evidence="1 2" key="1">
    <citation type="submission" date="2023-03" db="EMBL/GenBank/DDBJ databases">
        <title>Draft genome sequence of type strain Streptomyces ferralitis JCM 14344.</title>
        <authorList>
            <person name="Klaysubun C."/>
            <person name="Duangmal K."/>
        </authorList>
    </citation>
    <scope>NUCLEOTIDE SEQUENCE [LARGE SCALE GENOMIC DNA]</scope>
    <source>
        <strain evidence="1 2">JCM 14344</strain>
    </source>
</reference>
<protein>
    <submittedName>
        <fullName evidence="1">Uncharacterized protein</fullName>
    </submittedName>
</protein>
<gene>
    <name evidence="1" type="ORF">P2L57_07290</name>
</gene>
<proteinExistence type="predicted"/>
<dbReference type="RefSeq" id="WP_275810176.1">
    <property type="nucleotide sequence ID" value="NZ_BAAANM010000017.1"/>
</dbReference>
<sequence length="89" mass="9911">MRRARAARRRPLIDLRLFGHRGYRLATVNVFCLVANRRCHRMIVSGDAEDRPGLGQPEQVCGGIAVEAQVTAGAQEVAEFVSARRAPRR</sequence>